<keyword evidence="2" id="KW-0723">Serine/threonine-protein kinase</keyword>
<evidence type="ECO:0000313" key="13">
    <source>
        <dbReference type="EMBL" id="KAJ8474438.1"/>
    </source>
</evidence>
<keyword evidence="5 10" id="KW-0547">Nucleotide-binding</keyword>
<dbReference type="InterPro" id="IPR008271">
    <property type="entry name" value="Ser/Thr_kinase_AS"/>
</dbReference>
<organism evidence="13 14">
    <name type="scientific">Trametes cubensis</name>
    <dbReference type="NCBI Taxonomy" id="1111947"/>
    <lineage>
        <taxon>Eukaryota</taxon>
        <taxon>Fungi</taxon>
        <taxon>Dikarya</taxon>
        <taxon>Basidiomycota</taxon>
        <taxon>Agaricomycotina</taxon>
        <taxon>Agaricomycetes</taxon>
        <taxon>Polyporales</taxon>
        <taxon>Polyporaceae</taxon>
        <taxon>Trametes</taxon>
    </lineage>
</organism>
<dbReference type="InterPro" id="IPR045270">
    <property type="entry name" value="STKc_AGC"/>
</dbReference>
<dbReference type="PROSITE" id="PS00108">
    <property type="entry name" value="PROTEIN_KINASE_ST"/>
    <property type="match status" value="1"/>
</dbReference>
<keyword evidence="14" id="KW-1185">Reference proteome</keyword>
<evidence type="ECO:0000256" key="9">
    <source>
        <dbReference type="ARBA" id="ARBA00048679"/>
    </source>
</evidence>
<dbReference type="AlphaFoldDB" id="A0AAD7TQL4"/>
<evidence type="ECO:0000256" key="4">
    <source>
        <dbReference type="ARBA" id="ARBA00022679"/>
    </source>
</evidence>
<dbReference type="GO" id="GO:0005524">
    <property type="term" value="F:ATP binding"/>
    <property type="evidence" value="ECO:0007669"/>
    <property type="project" value="UniProtKB-UniRule"/>
</dbReference>
<dbReference type="Gene3D" id="3.30.200.20">
    <property type="entry name" value="Phosphorylase Kinase, domain 1"/>
    <property type="match status" value="1"/>
</dbReference>
<accession>A0AAD7TQL4</accession>
<comment type="catalytic activity">
    <reaction evidence="8">
        <text>L-threonyl-[protein] + ATP = O-phospho-L-threonyl-[protein] + ADP + H(+)</text>
        <dbReference type="Rhea" id="RHEA:46608"/>
        <dbReference type="Rhea" id="RHEA-COMP:11060"/>
        <dbReference type="Rhea" id="RHEA-COMP:11605"/>
        <dbReference type="ChEBI" id="CHEBI:15378"/>
        <dbReference type="ChEBI" id="CHEBI:30013"/>
        <dbReference type="ChEBI" id="CHEBI:30616"/>
        <dbReference type="ChEBI" id="CHEBI:61977"/>
        <dbReference type="ChEBI" id="CHEBI:456216"/>
        <dbReference type="EC" id="2.7.11.1"/>
    </reaction>
</comment>
<proteinExistence type="predicted"/>
<keyword evidence="6" id="KW-0418">Kinase</keyword>
<dbReference type="FunFam" id="1.10.510.10:FF:000024">
    <property type="entry name" value="Probable serine/threonine-protein kinase cot-1"/>
    <property type="match status" value="1"/>
</dbReference>
<evidence type="ECO:0000256" key="1">
    <source>
        <dbReference type="ARBA" id="ARBA00012513"/>
    </source>
</evidence>
<dbReference type="EMBL" id="JAPEVG010000188">
    <property type="protein sequence ID" value="KAJ8474438.1"/>
    <property type="molecule type" value="Genomic_DNA"/>
</dbReference>
<comment type="catalytic activity">
    <reaction evidence="9">
        <text>L-seryl-[protein] + ATP = O-phospho-L-seryl-[protein] + ADP + H(+)</text>
        <dbReference type="Rhea" id="RHEA:17989"/>
        <dbReference type="Rhea" id="RHEA-COMP:9863"/>
        <dbReference type="Rhea" id="RHEA-COMP:11604"/>
        <dbReference type="ChEBI" id="CHEBI:15378"/>
        <dbReference type="ChEBI" id="CHEBI:29999"/>
        <dbReference type="ChEBI" id="CHEBI:30616"/>
        <dbReference type="ChEBI" id="CHEBI:83421"/>
        <dbReference type="ChEBI" id="CHEBI:456216"/>
        <dbReference type="EC" id="2.7.11.1"/>
    </reaction>
</comment>
<gene>
    <name evidence="13" type="ORF">ONZ51_g7222</name>
</gene>
<dbReference type="Gene3D" id="1.10.510.10">
    <property type="entry name" value="Transferase(Phosphotransferase) domain 1"/>
    <property type="match status" value="1"/>
</dbReference>
<evidence type="ECO:0000256" key="2">
    <source>
        <dbReference type="ARBA" id="ARBA00022527"/>
    </source>
</evidence>
<reference evidence="13" key="1">
    <citation type="submission" date="2022-11" db="EMBL/GenBank/DDBJ databases">
        <title>Genome Sequence of Cubamyces cubensis.</title>
        <authorList>
            <person name="Buettner E."/>
        </authorList>
    </citation>
    <scope>NUCLEOTIDE SEQUENCE</scope>
    <source>
        <strain evidence="13">MPL-01</strain>
    </source>
</reference>
<feature type="region of interest" description="Disordered" evidence="11">
    <location>
        <begin position="70"/>
        <end position="97"/>
    </location>
</feature>
<dbReference type="PROSITE" id="PS50011">
    <property type="entry name" value="PROTEIN_KINASE_DOM"/>
    <property type="match status" value="1"/>
</dbReference>
<evidence type="ECO:0000313" key="14">
    <source>
        <dbReference type="Proteomes" id="UP001215151"/>
    </source>
</evidence>
<name>A0AAD7TQL4_9APHY</name>
<dbReference type="Pfam" id="PF00069">
    <property type="entry name" value="Pkinase"/>
    <property type="match status" value="1"/>
</dbReference>
<dbReference type="InterPro" id="IPR017441">
    <property type="entry name" value="Protein_kinase_ATP_BS"/>
</dbReference>
<dbReference type="GO" id="GO:0004674">
    <property type="term" value="F:protein serine/threonine kinase activity"/>
    <property type="evidence" value="ECO:0007669"/>
    <property type="project" value="UniProtKB-KW"/>
</dbReference>
<evidence type="ECO:0000256" key="6">
    <source>
        <dbReference type="ARBA" id="ARBA00022777"/>
    </source>
</evidence>
<evidence type="ECO:0000256" key="11">
    <source>
        <dbReference type="SAM" id="MobiDB-lite"/>
    </source>
</evidence>
<dbReference type="EC" id="2.7.11.1" evidence="1"/>
<evidence type="ECO:0000256" key="5">
    <source>
        <dbReference type="ARBA" id="ARBA00022741"/>
    </source>
</evidence>
<keyword evidence="4" id="KW-0808">Transferase</keyword>
<dbReference type="PANTHER" id="PTHR24351">
    <property type="entry name" value="RIBOSOMAL PROTEIN S6 KINASE"/>
    <property type="match status" value="1"/>
</dbReference>
<dbReference type="SUPFAM" id="SSF56112">
    <property type="entry name" value="Protein kinase-like (PK-like)"/>
    <property type="match status" value="1"/>
</dbReference>
<sequence length="515" mass="58531">MLFEQLGDQTLYGFEMLDVSKDVDYSLLFSNHERPHVDSLRELSLSVPYPQSPQTPSSSCPSSPYSILSSPYSSVSSPRPREPHHDSTLSASDFRPIRELGKGGHGTVYLVEDVVSGRHLAMKVIEKNGLRLREYPVIFEEQAVLRSLTVNAAVGKGSMGGIQAGIIPLEGSFEDSDNFYFLTEYYSGGDLMKRMKKRGKVPENQARIWCAELLVALEYLHKRRIVHRDVKPENILLDEDGHIALTDFGIARDFKRQDDSRPWSRVHPWGRRASLEQAVLEETSGGKRGRMDVTHSLVGTPGYVAPEVYSGKYSYEVDVWGAGVVLYCMLLPFGLDPKQQRLEELIARTDSVPVDFDLYGVVDMEARDLLTKMLDKDPKKRISIRKAKKHRWFREIDWEAIVRRERPVRSAEVGNIAEQEEEINFVYGRGRGVWERPQHPWFEWASESLRQRVPCSSDSVGGLSLTSSYTMIDADVESDQSFEAISRRMTVGDVLKGPKVVKRMTGWLRRRMSIS</sequence>
<dbReference type="InterPro" id="IPR000719">
    <property type="entry name" value="Prot_kinase_dom"/>
</dbReference>
<evidence type="ECO:0000256" key="7">
    <source>
        <dbReference type="ARBA" id="ARBA00022840"/>
    </source>
</evidence>
<comment type="caution">
    <text evidence="13">The sequence shown here is derived from an EMBL/GenBank/DDBJ whole genome shotgun (WGS) entry which is preliminary data.</text>
</comment>
<dbReference type="SMART" id="SM00220">
    <property type="entry name" value="S_TKc"/>
    <property type="match status" value="1"/>
</dbReference>
<dbReference type="PROSITE" id="PS00107">
    <property type="entry name" value="PROTEIN_KINASE_ATP"/>
    <property type="match status" value="1"/>
</dbReference>
<protein>
    <recommendedName>
        <fullName evidence="1">non-specific serine/threonine protein kinase</fullName>
        <ecNumber evidence="1">2.7.11.1</ecNumber>
    </recommendedName>
</protein>
<keyword evidence="7 10" id="KW-0067">ATP-binding</keyword>
<evidence type="ECO:0000259" key="12">
    <source>
        <dbReference type="PROSITE" id="PS50011"/>
    </source>
</evidence>
<feature type="binding site" evidence="10">
    <location>
        <position position="123"/>
    </location>
    <ligand>
        <name>ATP</name>
        <dbReference type="ChEBI" id="CHEBI:30616"/>
    </ligand>
</feature>
<evidence type="ECO:0000256" key="8">
    <source>
        <dbReference type="ARBA" id="ARBA00047899"/>
    </source>
</evidence>
<dbReference type="GO" id="GO:0007010">
    <property type="term" value="P:cytoskeleton organization"/>
    <property type="evidence" value="ECO:0007669"/>
    <property type="project" value="UniProtKB-ARBA"/>
</dbReference>
<keyword evidence="3" id="KW-0597">Phosphoprotein</keyword>
<dbReference type="Proteomes" id="UP001215151">
    <property type="component" value="Unassembled WGS sequence"/>
</dbReference>
<dbReference type="CDD" id="cd05123">
    <property type="entry name" value="STKc_AGC"/>
    <property type="match status" value="1"/>
</dbReference>
<evidence type="ECO:0000256" key="3">
    <source>
        <dbReference type="ARBA" id="ARBA00022553"/>
    </source>
</evidence>
<feature type="domain" description="Protein kinase" evidence="12">
    <location>
        <begin position="94"/>
        <end position="393"/>
    </location>
</feature>
<dbReference type="InterPro" id="IPR011009">
    <property type="entry name" value="Kinase-like_dom_sf"/>
</dbReference>
<evidence type="ECO:0000256" key="10">
    <source>
        <dbReference type="PROSITE-ProRule" id="PRU10141"/>
    </source>
</evidence>